<proteinExistence type="predicted"/>
<reference evidence="1 2" key="1">
    <citation type="submission" date="2019-07" db="EMBL/GenBank/DDBJ databases">
        <authorList>
            <person name="Kim J."/>
        </authorList>
    </citation>
    <scope>NUCLEOTIDE SEQUENCE [LARGE SCALE GENOMIC DNA]</scope>
    <source>
        <strain evidence="1 2">N4</strain>
    </source>
</reference>
<protein>
    <submittedName>
        <fullName evidence="1">AbrB/MazE/SpoVT family DNA-binding domain-containing protein</fullName>
    </submittedName>
</protein>
<dbReference type="EMBL" id="VNJK01000007">
    <property type="protein sequence ID" value="TVX85576.1"/>
    <property type="molecule type" value="Genomic_DNA"/>
</dbReference>
<dbReference type="GO" id="GO:0003677">
    <property type="term" value="F:DNA binding"/>
    <property type="evidence" value="ECO:0007669"/>
    <property type="project" value="UniProtKB-KW"/>
</dbReference>
<keyword evidence="2" id="KW-1185">Reference proteome</keyword>
<evidence type="ECO:0000313" key="1">
    <source>
        <dbReference type="EMBL" id="TVX85576.1"/>
    </source>
</evidence>
<sequence length="188" mass="21840">MLRAKLTEKGQLQFTLPKDERARLGLVPGDLVELAVNQETSEIEYRKVIHEKNCPFCEGTRTFYNEGDCFICENGKIVSDASVWDIISHNRFGKYKVGMTVTTQFTDTEYPTFKLQSKNYSYEALWYAEDIFLLLYIVYYAPKSVLAPQYYQQPSTVLLEDFASLFKTELGKKRLRQFFSENSVFPKA</sequence>
<dbReference type="AlphaFoldDB" id="A0A559ID71"/>
<accession>A0A559ID71</accession>
<organism evidence="1 2">
    <name type="scientific">Paenibacillus agilis</name>
    <dbReference type="NCBI Taxonomy" id="3020863"/>
    <lineage>
        <taxon>Bacteria</taxon>
        <taxon>Bacillati</taxon>
        <taxon>Bacillota</taxon>
        <taxon>Bacilli</taxon>
        <taxon>Bacillales</taxon>
        <taxon>Paenibacillaceae</taxon>
        <taxon>Paenibacillus</taxon>
    </lineage>
</organism>
<gene>
    <name evidence="1" type="ORF">FPZ44_24790</name>
</gene>
<name>A0A559ID71_9BACL</name>
<dbReference type="OrthoDB" id="9811597at2"/>
<comment type="caution">
    <text evidence="1">The sequence shown here is derived from an EMBL/GenBank/DDBJ whole genome shotgun (WGS) entry which is preliminary data.</text>
</comment>
<dbReference type="RefSeq" id="WP_144995080.1">
    <property type="nucleotide sequence ID" value="NZ_VNJK01000007.1"/>
</dbReference>
<dbReference type="Proteomes" id="UP000318102">
    <property type="component" value="Unassembled WGS sequence"/>
</dbReference>
<evidence type="ECO:0000313" key="2">
    <source>
        <dbReference type="Proteomes" id="UP000318102"/>
    </source>
</evidence>
<keyword evidence="1" id="KW-0238">DNA-binding</keyword>